<name>A0A8S9P5Y1_BRACR</name>
<dbReference type="SUPFAM" id="SSF49879">
    <property type="entry name" value="SMAD/FHA domain"/>
    <property type="match status" value="1"/>
</dbReference>
<feature type="compositionally biased region" description="Basic and acidic residues" evidence="1">
    <location>
        <begin position="221"/>
        <end position="240"/>
    </location>
</feature>
<feature type="compositionally biased region" description="Basic and acidic residues" evidence="1">
    <location>
        <begin position="102"/>
        <end position="179"/>
    </location>
</feature>
<proteinExistence type="predicted"/>
<dbReference type="Proteomes" id="UP000712600">
    <property type="component" value="Unassembled WGS sequence"/>
</dbReference>
<feature type="compositionally biased region" description="Basic residues" evidence="1">
    <location>
        <begin position="72"/>
        <end position="82"/>
    </location>
</feature>
<sequence>MAVAFSGKLLSAEVPQFRPPGKSSFTFFLCQVLDSPRANLRRYSKSVAYVLDLRRLKKRQTSPSMASESPVRHRQSPRRRSPSRRDESSRSPSPRTKRLRRAQGERSREREDSRGREKRGVERERERRREGDKERTRRDVTDVEVGDKRRRGSGREETEERKRAGADDERQTRGRRERSASPLDRSSRKSRRSPERAPASRHDEGSNARGSGEERNDEDDSIAKMKAAEEALAAKKKEEPSFELSGKLAEETNRYRGIAILFNEPPEARKPNKRWRLYVFKDSEPLDEPLQLHRQSCYLFGRERRIADIPTDHPSCSKQHAVIQYREVTVEKPDGMVEKQVKPYLMDLGSTNKTYINKDPIEPQRYYELREKDTIKFGNSSREYVLLHEGSAE</sequence>
<dbReference type="SMART" id="SM00240">
    <property type="entry name" value="FHA"/>
    <property type="match status" value="1"/>
</dbReference>
<dbReference type="Gene3D" id="2.60.200.20">
    <property type="match status" value="1"/>
</dbReference>
<feature type="compositionally biased region" description="Basic and acidic residues" evidence="1">
    <location>
        <begin position="192"/>
        <end position="214"/>
    </location>
</feature>
<organism evidence="3 4">
    <name type="scientific">Brassica cretica</name>
    <name type="common">Mustard</name>
    <dbReference type="NCBI Taxonomy" id="69181"/>
    <lineage>
        <taxon>Eukaryota</taxon>
        <taxon>Viridiplantae</taxon>
        <taxon>Streptophyta</taxon>
        <taxon>Embryophyta</taxon>
        <taxon>Tracheophyta</taxon>
        <taxon>Spermatophyta</taxon>
        <taxon>Magnoliopsida</taxon>
        <taxon>eudicotyledons</taxon>
        <taxon>Gunneridae</taxon>
        <taxon>Pentapetalae</taxon>
        <taxon>rosids</taxon>
        <taxon>malvids</taxon>
        <taxon>Brassicales</taxon>
        <taxon>Brassicaceae</taxon>
        <taxon>Brassiceae</taxon>
        <taxon>Brassica</taxon>
    </lineage>
</organism>
<feature type="domain" description="FHA" evidence="2">
    <location>
        <begin position="298"/>
        <end position="361"/>
    </location>
</feature>
<evidence type="ECO:0000259" key="2">
    <source>
        <dbReference type="PROSITE" id="PS50006"/>
    </source>
</evidence>
<evidence type="ECO:0000256" key="1">
    <source>
        <dbReference type="SAM" id="MobiDB-lite"/>
    </source>
</evidence>
<protein>
    <recommendedName>
        <fullName evidence="2">FHA domain-containing protein</fullName>
    </recommendedName>
</protein>
<comment type="caution">
    <text evidence="3">The sequence shown here is derived from an EMBL/GenBank/DDBJ whole genome shotgun (WGS) entry which is preliminary data.</text>
</comment>
<dbReference type="Pfam" id="PF00498">
    <property type="entry name" value="FHA"/>
    <property type="match status" value="1"/>
</dbReference>
<dbReference type="PROSITE" id="PS50006">
    <property type="entry name" value="FHA_DOMAIN"/>
    <property type="match status" value="1"/>
</dbReference>
<gene>
    <name evidence="3" type="ORF">F2Q69_00003912</name>
</gene>
<dbReference type="FunFam" id="2.60.200.20:FF:000028">
    <property type="entry name" value="FHA domain-containing protein DDL"/>
    <property type="match status" value="1"/>
</dbReference>
<dbReference type="EMBL" id="QGKX02001521">
    <property type="protein sequence ID" value="KAF3508637.1"/>
    <property type="molecule type" value="Genomic_DNA"/>
</dbReference>
<dbReference type="InterPro" id="IPR000253">
    <property type="entry name" value="FHA_dom"/>
</dbReference>
<dbReference type="AlphaFoldDB" id="A0A8S9P5Y1"/>
<reference evidence="3" key="1">
    <citation type="submission" date="2019-12" db="EMBL/GenBank/DDBJ databases">
        <title>Genome sequencing and annotation of Brassica cretica.</title>
        <authorList>
            <person name="Studholme D.J."/>
            <person name="Sarris P."/>
        </authorList>
    </citation>
    <scope>NUCLEOTIDE SEQUENCE</scope>
    <source>
        <strain evidence="3">PFS-109/04</strain>
        <tissue evidence="3">Leaf</tissue>
    </source>
</reference>
<dbReference type="PANTHER" id="PTHR23308">
    <property type="entry name" value="NUCLEAR INHIBITOR OF PROTEIN PHOSPHATASE-1"/>
    <property type="match status" value="1"/>
</dbReference>
<evidence type="ECO:0000313" key="4">
    <source>
        <dbReference type="Proteomes" id="UP000712600"/>
    </source>
</evidence>
<evidence type="ECO:0000313" key="3">
    <source>
        <dbReference type="EMBL" id="KAF3508637.1"/>
    </source>
</evidence>
<dbReference type="InterPro" id="IPR008984">
    <property type="entry name" value="SMAD_FHA_dom_sf"/>
</dbReference>
<dbReference type="InterPro" id="IPR050923">
    <property type="entry name" value="Cell_Proc_Reg/RNA_Proc"/>
</dbReference>
<accession>A0A8S9P5Y1</accession>
<feature type="region of interest" description="Disordered" evidence="1">
    <location>
        <begin position="59"/>
        <end position="249"/>
    </location>
</feature>